<dbReference type="RefSeq" id="WP_341368964.1">
    <property type="nucleotide sequence ID" value="NZ_CP150951.2"/>
</dbReference>
<dbReference type="EMBL" id="CP150951">
    <property type="protein sequence ID" value="WZC50867.1"/>
    <property type="molecule type" value="Genomic_DNA"/>
</dbReference>
<accession>A0ABZ2VC41</accession>
<keyword evidence="3" id="KW-1185">Reference proteome</keyword>
<keyword evidence="1" id="KW-1133">Transmembrane helix</keyword>
<organism evidence="2 3">
    <name type="scientific">Yoonia phaeophyticola</name>
    <dbReference type="NCBI Taxonomy" id="3137369"/>
    <lineage>
        <taxon>Bacteria</taxon>
        <taxon>Pseudomonadati</taxon>
        <taxon>Pseudomonadota</taxon>
        <taxon>Alphaproteobacteria</taxon>
        <taxon>Rhodobacterales</taxon>
        <taxon>Paracoccaceae</taxon>
        <taxon>Yoonia</taxon>
    </lineage>
</organism>
<evidence type="ECO:0000313" key="2">
    <source>
        <dbReference type="EMBL" id="WZC50867.1"/>
    </source>
</evidence>
<name>A0ABZ2VC41_9RHOB</name>
<protein>
    <submittedName>
        <fullName evidence="2">Uncharacterized protein</fullName>
    </submittedName>
</protein>
<dbReference type="Proteomes" id="UP001440612">
    <property type="component" value="Chromosome"/>
</dbReference>
<proteinExistence type="predicted"/>
<feature type="transmembrane region" description="Helical" evidence="1">
    <location>
        <begin position="90"/>
        <end position="113"/>
    </location>
</feature>
<keyword evidence="1" id="KW-0812">Transmembrane</keyword>
<gene>
    <name evidence="2" type="ORF">AABB29_09775</name>
</gene>
<keyword evidence="1" id="KW-0472">Membrane</keyword>
<evidence type="ECO:0000313" key="3">
    <source>
        <dbReference type="Proteomes" id="UP001440612"/>
    </source>
</evidence>
<evidence type="ECO:0000256" key="1">
    <source>
        <dbReference type="SAM" id="Phobius"/>
    </source>
</evidence>
<sequence length="118" mass="13390">MQKMTGQISALLEDKLRIRGKSLAVQLRKAGRRLPRAVRRDARYIIQSADLTDNPKLARMVDTKKLKRAHANVVRHLETVDLSAQRRTALLNLIASIAFAILMTFILVLFVLVQRGFV</sequence>
<reference evidence="3" key="1">
    <citation type="submission" date="2024-04" db="EMBL/GenBank/DDBJ databases">
        <title>Phylogenomic analyses of a clade within the roseobacter group suggest taxonomic reassignments of species of the genera Aestuariivita, Citreicella, Loktanella, Nautella, Pelagibaca, Ruegeria, Thalassobius, Thiobacimonas and Tropicibacter, and the proposal o.</title>
        <authorList>
            <person name="Jeon C.O."/>
        </authorList>
    </citation>
    <scope>NUCLEOTIDE SEQUENCE [LARGE SCALE GENOMIC DNA]</scope>
    <source>
        <strain evidence="3">BS5-3</strain>
    </source>
</reference>